<gene>
    <name evidence="2" type="ORF">MOQ_008174</name>
</gene>
<dbReference type="InterPro" id="IPR013320">
    <property type="entry name" value="ConA-like_dom_sf"/>
</dbReference>
<dbReference type="InterPro" id="IPR055239">
    <property type="entry name" value="TS_C"/>
</dbReference>
<proteinExistence type="predicted"/>
<accession>K2MR60</accession>
<evidence type="ECO:0000313" key="2">
    <source>
        <dbReference type="EMBL" id="EKF28089.1"/>
    </source>
</evidence>
<protein>
    <submittedName>
        <fullName evidence="2">Trans-sialidase, putative</fullName>
    </submittedName>
</protein>
<dbReference type="Pfam" id="PF22925">
    <property type="entry name" value="TS_C"/>
    <property type="match status" value="1"/>
</dbReference>
<dbReference type="Proteomes" id="UP000007350">
    <property type="component" value="Unassembled WGS sequence"/>
</dbReference>
<dbReference type="EMBL" id="AHKC01016824">
    <property type="protein sequence ID" value="EKF28089.1"/>
    <property type="molecule type" value="Genomic_DNA"/>
</dbReference>
<evidence type="ECO:0000313" key="3">
    <source>
        <dbReference type="Proteomes" id="UP000007350"/>
    </source>
</evidence>
<evidence type="ECO:0000259" key="1">
    <source>
        <dbReference type="Pfam" id="PF22925"/>
    </source>
</evidence>
<organism evidence="2 3">
    <name type="scientific">Trypanosoma cruzi marinkellei</name>
    <dbReference type="NCBI Taxonomy" id="85056"/>
    <lineage>
        <taxon>Eukaryota</taxon>
        <taxon>Discoba</taxon>
        <taxon>Euglenozoa</taxon>
        <taxon>Kinetoplastea</taxon>
        <taxon>Metakinetoplastina</taxon>
        <taxon>Trypanosomatida</taxon>
        <taxon>Trypanosomatidae</taxon>
        <taxon>Trypanosoma</taxon>
        <taxon>Schizotrypanum</taxon>
    </lineage>
</organism>
<comment type="caution">
    <text evidence="2">The sequence shown here is derived from an EMBL/GenBank/DDBJ whole genome shotgun (WGS) entry which is preliminary data.</text>
</comment>
<sequence>MGVKMNDSKSPVLLGLSYKGGGKWILLCNGTKANGEHSSTLHSETDTTQYQVAIVLQNGTQGSLYVDGKRVGEQCELENKKIKMSPTSTLEGMEATQGFKKACQ</sequence>
<dbReference type="Gene3D" id="2.60.120.200">
    <property type="match status" value="1"/>
</dbReference>
<name>K2MR60_TRYCR</name>
<feature type="domain" description="Trans-sialidase C-terminal" evidence="1">
    <location>
        <begin position="1"/>
        <end position="81"/>
    </location>
</feature>
<keyword evidence="3" id="KW-1185">Reference proteome</keyword>
<reference evidence="2 3" key="1">
    <citation type="journal article" date="2012" name="BMC Genomics">
        <title>Comparative genomic analysis of human infective Trypanosoma cruzi lineages with the bat-restricted subspecies T. cruzi marinkellei.</title>
        <authorList>
            <person name="Franzen O."/>
            <person name="Talavera-Lopez C."/>
            <person name="Ochaya S."/>
            <person name="Butler C.E."/>
            <person name="Messenger L.A."/>
            <person name="Lewis M.D."/>
            <person name="Llewellyn M.S."/>
            <person name="Marinkelle C.J."/>
            <person name="Tyler K.M."/>
            <person name="Miles M.A."/>
            <person name="Andersson B."/>
        </authorList>
    </citation>
    <scope>NUCLEOTIDE SEQUENCE [LARGE SCALE GENOMIC DNA]</scope>
    <source>
        <strain evidence="2 3">B7</strain>
    </source>
</reference>
<dbReference type="AlphaFoldDB" id="K2MR60"/>
<dbReference type="SUPFAM" id="SSF49899">
    <property type="entry name" value="Concanavalin A-like lectins/glucanases"/>
    <property type="match status" value="1"/>
</dbReference>